<evidence type="ECO:0000313" key="2">
    <source>
        <dbReference type="Proteomes" id="UP000022910"/>
    </source>
</evidence>
<organism evidence="1 2">
    <name type="scientific">Rhizophagus irregularis (strain DAOM 197198w)</name>
    <name type="common">Glomus intraradices</name>
    <dbReference type="NCBI Taxonomy" id="1432141"/>
    <lineage>
        <taxon>Eukaryota</taxon>
        <taxon>Fungi</taxon>
        <taxon>Fungi incertae sedis</taxon>
        <taxon>Mucoromycota</taxon>
        <taxon>Glomeromycotina</taxon>
        <taxon>Glomeromycetes</taxon>
        <taxon>Glomerales</taxon>
        <taxon>Glomeraceae</taxon>
        <taxon>Rhizophagus</taxon>
    </lineage>
</organism>
<dbReference type="EMBL" id="JEMT01025940">
    <property type="protein sequence ID" value="EXX60394.1"/>
    <property type="molecule type" value="Genomic_DNA"/>
</dbReference>
<comment type="caution">
    <text evidence="1">The sequence shown here is derived from an EMBL/GenBank/DDBJ whole genome shotgun (WGS) entry which is preliminary data.</text>
</comment>
<evidence type="ECO:0008006" key="3">
    <source>
        <dbReference type="Google" id="ProtNLM"/>
    </source>
</evidence>
<dbReference type="HOGENOM" id="CLU_000288_7_8_1"/>
<reference evidence="1 2" key="1">
    <citation type="submission" date="2014-02" db="EMBL/GenBank/DDBJ databases">
        <title>Single nucleus genome sequencing reveals high similarity among nuclei of an endomycorrhizal fungus.</title>
        <authorList>
            <person name="Lin K."/>
            <person name="Geurts R."/>
            <person name="Zhang Z."/>
            <person name="Limpens E."/>
            <person name="Saunders D.G."/>
            <person name="Mu D."/>
            <person name="Pang E."/>
            <person name="Cao H."/>
            <person name="Cha H."/>
            <person name="Lin T."/>
            <person name="Zhou Q."/>
            <person name="Shang Y."/>
            <person name="Li Y."/>
            <person name="Ivanov S."/>
            <person name="Sharma T."/>
            <person name="Velzen R.V."/>
            <person name="Ruijter N.D."/>
            <person name="Aanen D.K."/>
            <person name="Win J."/>
            <person name="Kamoun S."/>
            <person name="Bisseling T."/>
            <person name="Huang S."/>
        </authorList>
    </citation>
    <scope>NUCLEOTIDE SEQUENCE [LARGE SCALE GENOMIC DNA]</scope>
    <source>
        <strain evidence="2">DAOM197198w</strain>
    </source>
</reference>
<proteinExistence type="predicted"/>
<dbReference type="OrthoDB" id="10424119at2759"/>
<evidence type="ECO:0000313" key="1">
    <source>
        <dbReference type="EMBL" id="EXX60394.1"/>
    </source>
</evidence>
<dbReference type="Proteomes" id="UP000022910">
    <property type="component" value="Unassembled WGS sequence"/>
</dbReference>
<accession>A0A015JZ73</accession>
<sequence>MFPQKNPLESSNILNYLKRNLICWTSRNEKIDNFIQEMQLKFNNKNNVVFEWIPYNQFNEIKETDKNGLITLYSAIWKDGPILFDYNWYNGYTRVSNKKVALKCLHNSQDSIDFLMNEAKMYSTNYNAFITLYGISQDPDTNNYILVQNNSINLANWISGNEKINDFIQEMQLKIMNHYDDVFEWIPYNQLDKIKESGKNNFTTVHSAIWKNGPLFYSDLNKRYIREPNTNVALKYLHSSQNSIEILTNEVKKQLTSIFGRQITKIYGISQNPDTSDYILVQKNFMLMSGDKKIDDFIQEIQLKINDYNDVVFEWIPYNQFNEIEEIGKNTNSITMYSAVWKDGRLLYNYQYQHYTRDSSIEVSLRCLHNSENSIDFLINEAKKYLPKKGVLFGISQNPDTNDYILVQNNFMNLANFISGNEKIDDFIQEMNNHKDVVFEWIPYDQFDEIEEIDNDGLTVYYAIWKNGPLCYVGWNFDRYTRDSSKMVGLKYLYNSLNSVDSLINEVKKYSTYDMYGISQNPDTNNYILVLVWTRINKNKIEYAEDWW</sequence>
<dbReference type="AlphaFoldDB" id="A0A015JZ73"/>
<gene>
    <name evidence="1" type="ORF">RirG_180300</name>
</gene>
<protein>
    <recommendedName>
        <fullName evidence="3">Protein kinase domain-containing protein</fullName>
    </recommendedName>
</protein>
<keyword evidence="2" id="KW-1185">Reference proteome</keyword>
<name>A0A015JZ73_RHIIW</name>